<comment type="caution">
    <text evidence="3">The sequence shown here is derived from an EMBL/GenBank/DDBJ whole genome shotgun (WGS) entry which is preliminary data.</text>
</comment>
<dbReference type="CDD" id="cd01026">
    <property type="entry name" value="TOPRIM_OLD"/>
    <property type="match status" value="1"/>
</dbReference>
<proteinExistence type="predicted"/>
<reference evidence="3 4" key="1">
    <citation type="submission" date="2020-11" db="EMBL/GenBank/DDBJ databases">
        <authorList>
            <person name="Kim M.K."/>
        </authorList>
    </citation>
    <scope>NUCLEOTIDE SEQUENCE [LARGE SCALE GENOMIC DNA]</scope>
    <source>
        <strain evidence="3 4">BT439</strain>
    </source>
</reference>
<gene>
    <name evidence="3" type="ORF">I2I01_09170</name>
</gene>
<evidence type="ECO:0000313" key="4">
    <source>
        <dbReference type="Proteomes" id="UP000645610"/>
    </source>
</evidence>
<dbReference type="InterPro" id="IPR051396">
    <property type="entry name" value="Bact_Antivir_Def_Nuclease"/>
</dbReference>
<evidence type="ECO:0000313" key="3">
    <source>
        <dbReference type="EMBL" id="MBF9141802.1"/>
    </source>
</evidence>
<keyword evidence="4" id="KW-1185">Reference proteome</keyword>
<sequence length="683" mass="78071">MYISKIDIKGFRIFKNTEVILNDGINVIIGHNNAGKTNLIKALLLVIDYQESKRLEIDDFNKNALLSDLQLSPPEITIQLTISQSKNENLNSDDLVTVSNWLTKLKAPYEAVLTYKFFLPEREKARYLKDVAAATDSNQVWHIVEHEFIRLYTYKIFCGDIKLQTTADSESLQKFDFQFLDAIRDVQRDMFTGKNALLKEVLDFFMDYEIKSDTTKVDADKTSEIKQKKSDFSNKANDLLKDLQLRMKNGKDQILSYTDNTGASFNKSNPNFEGSISDVEMFSALKLIVEYETGIKIPATHNGLGYNNLIYISLLLAKMQVNSDGKYLGSNAKVFSILAIEEPEAHLHPAMQYKFLNFLKENIQTSKKVRQIFITSHSTHITSTVSLDELICIHNENGDAKVGYPGKVFTDDAEGKKSKEYVQRFLDATKSDMLFAQKVILVEGLAEQLTISTFAAYIQKSLEDRHIVVINIGGRYFEHFLKIFDTLFTYTIPKKIACITDRDPERKAKANQIFTMCYPFEFNEDVTTYDYKDNASDSIIKYQNHPNIRFFSQDSREGKTLEYDLMLKNPTLDLIITSTTKNKSELKTLMTHYQNNSPLTDFISCLRASNENDRLVKSINANTSWNDNEKKKAIIASRYLNSVGKGENALELSYLLKENLKSGNSVGFEVPIYIQEAINWICQ</sequence>
<dbReference type="PANTHER" id="PTHR43581">
    <property type="entry name" value="ATP/GTP PHOSPHATASE"/>
    <property type="match status" value="1"/>
</dbReference>
<dbReference type="RefSeq" id="WP_196286143.1">
    <property type="nucleotide sequence ID" value="NZ_JADQDP010000002.1"/>
</dbReference>
<dbReference type="AlphaFoldDB" id="A0A931BI69"/>
<organism evidence="3 4">
    <name type="scientific">Hymenobacter properus</name>
    <dbReference type="NCBI Taxonomy" id="2791026"/>
    <lineage>
        <taxon>Bacteria</taxon>
        <taxon>Pseudomonadati</taxon>
        <taxon>Bacteroidota</taxon>
        <taxon>Cytophagia</taxon>
        <taxon>Cytophagales</taxon>
        <taxon>Hymenobacteraceae</taxon>
        <taxon>Hymenobacter</taxon>
    </lineage>
</organism>
<dbReference type="SUPFAM" id="SSF52540">
    <property type="entry name" value="P-loop containing nucleoside triphosphate hydrolases"/>
    <property type="match status" value="1"/>
</dbReference>
<dbReference type="InterPro" id="IPR034139">
    <property type="entry name" value="TOPRIM_OLD"/>
</dbReference>
<accession>A0A931BI69</accession>
<dbReference type="Gene3D" id="3.40.50.300">
    <property type="entry name" value="P-loop containing nucleotide triphosphate hydrolases"/>
    <property type="match status" value="1"/>
</dbReference>
<dbReference type="InterPro" id="IPR041685">
    <property type="entry name" value="AAA_GajA/Old/RecF-like"/>
</dbReference>
<feature type="domain" description="OLD protein-like TOPRIM" evidence="2">
    <location>
        <begin position="434"/>
        <end position="503"/>
    </location>
</feature>
<evidence type="ECO:0000259" key="2">
    <source>
        <dbReference type="Pfam" id="PF20469"/>
    </source>
</evidence>
<dbReference type="Proteomes" id="UP000645610">
    <property type="component" value="Unassembled WGS sequence"/>
</dbReference>
<evidence type="ECO:0000259" key="1">
    <source>
        <dbReference type="Pfam" id="PF13175"/>
    </source>
</evidence>
<dbReference type="EMBL" id="JADQDP010000002">
    <property type="protein sequence ID" value="MBF9141802.1"/>
    <property type="molecule type" value="Genomic_DNA"/>
</dbReference>
<name>A0A931BI69_9BACT</name>
<dbReference type="Pfam" id="PF20469">
    <property type="entry name" value="OLD-like_TOPRIM"/>
    <property type="match status" value="1"/>
</dbReference>
<dbReference type="InterPro" id="IPR027417">
    <property type="entry name" value="P-loop_NTPase"/>
</dbReference>
<dbReference type="PANTHER" id="PTHR43581:SF4">
    <property type="entry name" value="ATP_GTP PHOSPHATASE"/>
    <property type="match status" value="1"/>
</dbReference>
<protein>
    <submittedName>
        <fullName evidence="3">AAA family ATPase</fullName>
    </submittedName>
</protein>
<feature type="domain" description="Endonuclease GajA/Old nuclease/RecF-like AAA" evidence="1">
    <location>
        <begin position="1"/>
        <end position="381"/>
    </location>
</feature>
<dbReference type="Pfam" id="PF13175">
    <property type="entry name" value="AAA_15"/>
    <property type="match status" value="1"/>
</dbReference>